<feature type="transmembrane region" description="Helical" evidence="13">
    <location>
        <begin position="154"/>
        <end position="172"/>
    </location>
</feature>
<evidence type="ECO:0000256" key="8">
    <source>
        <dbReference type="ARBA" id="ARBA00022692"/>
    </source>
</evidence>
<accession>A0A8J3G0Z1</accession>
<dbReference type="GO" id="GO:0005886">
    <property type="term" value="C:plasma membrane"/>
    <property type="evidence" value="ECO:0007669"/>
    <property type="project" value="UniProtKB-SubCell"/>
</dbReference>
<dbReference type="PANTHER" id="PTHR30070:SF1">
    <property type="entry name" value="CYTOCHROME C BIOGENESIS B-RELATED"/>
    <property type="match status" value="1"/>
</dbReference>
<comment type="caution">
    <text evidence="14">The sequence shown here is derived from an EMBL/GenBank/DDBJ whole genome shotgun (WGS) entry which is preliminary data.</text>
</comment>
<evidence type="ECO:0000256" key="4">
    <source>
        <dbReference type="ARBA" id="ARBA00016452"/>
    </source>
</evidence>
<dbReference type="GO" id="GO:1903607">
    <property type="term" value="P:cytochrome c biosynthetic process"/>
    <property type="evidence" value="ECO:0007669"/>
    <property type="project" value="TreeGrafter"/>
</dbReference>
<dbReference type="GO" id="GO:0015232">
    <property type="term" value="F:heme transmembrane transporter activity"/>
    <property type="evidence" value="ECO:0007669"/>
    <property type="project" value="InterPro"/>
</dbReference>
<evidence type="ECO:0000256" key="11">
    <source>
        <dbReference type="ARBA" id="ARBA00023136"/>
    </source>
</evidence>
<sequence>MIRVILIRELRLAARGASGTGLSLAFMALFILLCGIALGGSTPALGPGLLWLAATLSALLGLDRFYQTDQQTGALAQMHLAGTTGLSIVIAKCISFALTTLLPLILVSPFLALLIEMTGTAITGTVLSLLIGAPAMVAYASVTAALLAGQRSGGVLAVILTAPLLIPVLIFGTEAANAFATDGLGAVQFRMLAGLSFIAVALGLPTSVAALAANRGPS</sequence>
<name>A0A8J3G0Z1_9PROT</name>
<dbReference type="EMBL" id="BMZH01000001">
    <property type="protein sequence ID" value="GHA81853.1"/>
    <property type="molecule type" value="Genomic_DNA"/>
</dbReference>
<comment type="function">
    <text evidence="1 12">Required for the export of heme to the periplasm for the biogenesis of c-type cytochromes.</text>
</comment>
<evidence type="ECO:0000313" key="14">
    <source>
        <dbReference type="EMBL" id="GHA81853.1"/>
    </source>
</evidence>
<dbReference type="PIRSF" id="PIRSF002764">
    <property type="entry name" value="CcmB"/>
    <property type="match status" value="1"/>
</dbReference>
<dbReference type="RefSeq" id="WP_189494287.1">
    <property type="nucleotide sequence ID" value="NZ_BMZH01000001.1"/>
</dbReference>
<dbReference type="AlphaFoldDB" id="A0A8J3G0Z1"/>
<reference evidence="14" key="1">
    <citation type="journal article" date="2014" name="Int. J. Syst. Evol. Microbiol.">
        <title>Complete genome sequence of Corynebacterium casei LMG S-19264T (=DSM 44701T), isolated from a smear-ripened cheese.</title>
        <authorList>
            <consortium name="US DOE Joint Genome Institute (JGI-PGF)"/>
            <person name="Walter F."/>
            <person name="Albersmeier A."/>
            <person name="Kalinowski J."/>
            <person name="Ruckert C."/>
        </authorList>
    </citation>
    <scope>NUCLEOTIDE SEQUENCE</scope>
    <source>
        <strain evidence="14">KCTC 32513</strain>
    </source>
</reference>
<reference evidence="14" key="2">
    <citation type="submission" date="2020-09" db="EMBL/GenBank/DDBJ databases">
        <authorList>
            <person name="Sun Q."/>
            <person name="Kim S."/>
        </authorList>
    </citation>
    <scope>NUCLEOTIDE SEQUENCE</scope>
    <source>
        <strain evidence="14">KCTC 32513</strain>
    </source>
</reference>
<evidence type="ECO:0000256" key="2">
    <source>
        <dbReference type="ARBA" id="ARBA00004429"/>
    </source>
</evidence>
<evidence type="ECO:0000256" key="6">
    <source>
        <dbReference type="ARBA" id="ARBA00022475"/>
    </source>
</evidence>
<feature type="transmembrane region" description="Helical" evidence="13">
    <location>
        <begin position="83"/>
        <end position="106"/>
    </location>
</feature>
<dbReference type="InterPro" id="IPR003544">
    <property type="entry name" value="Cyt_c_biogenesis_CcmB"/>
</dbReference>
<evidence type="ECO:0000256" key="10">
    <source>
        <dbReference type="ARBA" id="ARBA00022989"/>
    </source>
</evidence>
<evidence type="ECO:0000256" key="13">
    <source>
        <dbReference type="SAM" id="Phobius"/>
    </source>
</evidence>
<gene>
    <name evidence="14" type="ORF">GCM10009069_01160</name>
</gene>
<feature type="transmembrane region" description="Helical" evidence="13">
    <location>
        <begin position="12"/>
        <end position="38"/>
    </location>
</feature>
<protein>
    <recommendedName>
        <fullName evidence="4 12">Heme exporter protein B</fullName>
    </recommendedName>
</protein>
<organism evidence="14 15">
    <name type="scientific">Algimonas arctica</name>
    <dbReference type="NCBI Taxonomy" id="1479486"/>
    <lineage>
        <taxon>Bacteria</taxon>
        <taxon>Pseudomonadati</taxon>
        <taxon>Pseudomonadota</taxon>
        <taxon>Alphaproteobacteria</taxon>
        <taxon>Maricaulales</taxon>
        <taxon>Robiginitomaculaceae</taxon>
        <taxon>Algimonas</taxon>
    </lineage>
</organism>
<dbReference type="GO" id="GO:0017004">
    <property type="term" value="P:cytochrome complex assembly"/>
    <property type="evidence" value="ECO:0007669"/>
    <property type="project" value="UniProtKB-KW"/>
</dbReference>
<proteinExistence type="inferred from homology"/>
<dbReference type="PRINTS" id="PR01414">
    <property type="entry name" value="CCMBBIOGNSIS"/>
</dbReference>
<dbReference type="Pfam" id="PF03379">
    <property type="entry name" value="CcmB"/>
    <property type="match status" value="1"/>
</dbReference>
<keyword evidence="7 12" id="KW-0997">Cell inner membrane</keyword>
<evidence type="ECO:0000313" key="15">
    <source>
        <dbReference type="Proteomes" id="UP000634004"/>
    </source>
</evidence>
<evidence type="ECO:0000256" key="9">
    <source>
        <dbReference type="ARBA" id="ARBA00022748"/>
    </source>
</evidence>
<keyword evidence="10 13" id="KW-1133">Transmembrane helix</keyword>
<comment type="subcellular location">
    <subcellularLocation>
        <location evidence="2">Cell inner membrane</location>
        <topology evidence="2">Multi-pass membrane protein</topology>
    </subcellularLocation>
</comment>
<dbReference type="PANTHER" id="PTHR30070">
    <property type="entry name" value="HEME EXPORTER PROTEIN B"/>
    <property type="match status" value="1"/>
</dbReference>
<keyword evidence="6 12" id="KW-1003">Cell membrane</keyword>
<dbReference type="Proteomes" id="UP000634004">
    <property type="component" value="Unassembled WGS sequence"/>
</dbReference>
<keyword evidence="11 12" id="KW-0472">Membrane</keyword>
<evidence type="ECO:0000256" key="1">
    <source>
        <dbReference type="ARBA" id="ARBA00002442"/>
    </source>
</evidence>
<keyword evidence="15" id="KW-1185">Reference proteome</keyword>
<keyword evidence="9 12" id="KW-0201">Cytochrome c-type biogenesis</keyword>
<feature type="transmembrane region" description="Helical" evidence="13">
    <location>
        <begin position="192"/>
        <end position="213"/>
    </location>
</feature>
<evidence type="ECO:0000256" key="12">
    <source>
        <dbReference type="PIRNR" id="PIRNR002764"/>
    </source>
</evidence>
<feature type="transmembrane region" description="Helical" evidence="13">
    <location>
        <begin position="126"/>
        <end position="147"/>
    </location>
</feature>
<keyword evidence="8 13" id="KW-0812">Transmembrane</keyword>
<comment type="similarity">
    <text evidence="3 12">Belongs to the CcmB/CycW/HelB family.</text>
</comment>
<evidence type="ECO:0000256" key="5">
    <source>
        <dbReference type="ARBA" id="ARBA00022448"/>
    </source>
</evidence>
<feature type="transmembrane region" description="Helical" evidence="13">
    <location>
        <begin position="44"/>
        <end position="62"/>
    </location>
</feature>
<keyword evidence="5 12" id="KW-0813">Transport</keyword>
<evidence type="ECO:0000256" key="7">
    <source>
        <dbReference type="ARBA" id="ARBA00022519"/>
    </source>
</evidence>
<evidence type="ECO:0000256" key="3">
    <source>
        <dbReference type="ARBA" id="ARBA00010544"/>
    </source>
</evidence>
<dbReference type="InterPro" id="IPR026031">
    <property type="entry name" value="Cyt_c_CcmB_bac"/>
</dbReference>